<dbReference type="OrthoDB" id="2952577at2759"/>
<dbReference type="AlphaFoldDB" id="A0A9Q3H5P5"/>
<keyword evidence="2" id="KW-1185">Reference proteome</keyword>
<organism evidence="1 2">
    <name type="scientific">Austropuccinia psidii MF-1</name>
    <dbReference type="NCBI Taxonomy" id="1389203"/>
    <lineage>
        <taxon>Eukaryota</taxon>
        <taxon>Fungi</taxon>
        <taxon>Dikarya</taxon>
        <taxon>Basidiomycota</taxon>
        <taxon>Pucciniomycotina</taxon>
        <taxon>Pucciniomycetes</taxon>
        <taxon>Pucciniales</taxon>
        <taxon>Sphaerophragmiaceae</taxon>
        <taxon>Austropuccinia</taxon>
    </lineage>
</organism>
<reference evidence="1" key="1">
    <citation type="submission" date="2021-03" db="EMBL/GenBank/DDBJ databases">
        <title>Draft genome sequence of rust myrtle Austropuccinia psidii MF-1, a brazilian biotype.</title>
        <authorList>
            <person name="Quecine M.C."/>
            <person name="Pachon D.M.R."/>
            <person name="Bonatelli M.L."/>
            <person name="Correr F.H."/>
            <person name="Franceschini L.M."/>
            <person name="Leite T.F."/>
            <person name="Margarido G.R.A."/>
            <person name="Almeida C.A."/>
            <person name="Ferrarezi J.A."/>
            <person name="Labate C.A."/>
        </authorList>
    </citation>
    <scope>NUCLEOTIDE SEQUENCE</scope>
    <source>
        <strain evidence="1">MF-1</strain>
    </source>
</reference>
<gene>
    <name evidence="1" type="ORF">O181_032653</name>
</gene>
<proteinExistence type="predicted"/>
<protein>
    <submittedName>
        <fullName evidence="1">Uncharacterized protein</fullName>
    </submittedName>
</protein>
<name>A0A9Q3H5P5_9BASI</name>
<accession>A0A9Q3H5P5</accession>
<evidence type="ECO:0000313" key="1">
    <source>
        <dbReference type="EMBL" id="MBW0492938.1"/>
    </source>
</evidence>
<evidence type="ECO:0000313" key="2">
    <source>
        <dbReference type="Proteomes" id="UP000765509"/>
    </source>
</evidence>
<sequence length="169" mass="18686">MIISAIQSLRYNILCRASRILDPALNLLINSSISSSGGALTPALHILQDVSTIFQNLLLEPVIQNYICCPQCFFTNGLTEYVTTDQPHCNCHNDSNDHNPACTQSLGKFIHSFEPCTQNTTNIKKNNPKKTFHLSTIQKLACQISPAGWNYGNSASTSTIPNSQRFPQM</sequence>
<dbReference type="EMBL" id="AVOT02011828">
    <property type="protein sequence ID" value="MBW0492938.1"/>
    <property type="molecule type" value="Genomic_DNA"/>
</dbReference>
<comment type="caution">
    <text evidence="1">The sequence shown here is derived from an EMBL/GenBank/DDBJ whole genome shotgun (WGS) entry which is preliminary data.</text>
</comment>
<dbReference type="Proteomes" id="UP000765509">
    <property type="component" value="Unassembled WGS sequence"/>
</dbReference>